<evidence type="ECO:0000256" key="4">
    <source>
        <dbReference type="ARBA" id="ARBA00022982"/>
    </source>
</evidence>
<dbReference type="PANTHER" id="PTHR47797:SF3">
    <property type="entry name" value="CYTOCHROME B561 DOMAIN-CONTAINING PROTEIN"/>
    <property type="match status" value="1"/>
</dbReference>
<feature type="transmembrane region" description="Helical" evidence="7">
    <location>
        <begin position="263"/>
        <end position="285"/>
    </location>
</feature>
<keyword evidence="4" id="KW-0249">Electron transport</keyword>
<sequence>MRFLSIKCSANWVTLTALVGVFSSITAAQLQFCRVDESLRTDQCLALSTFHNETTNSNDFYLLLSAKFKNRMGYAAFGTGSTMDGSLMFLIYPGVRDKDVTISLRTTNYHYPPEPSDNMPDYRTIKTWVEGDYHNAQLVCYGCDQWERNNANITSRTQSWIFSNHYDYVMQTDDVKKPLSLHTDYDVFELDMTVSHYADKTPVAPELIDNGRKSVGAEVNSSWKPSQLFALHGFLLASAFVVLMPLGVAGIRSGHPTAFKIHWVIQLTSVAFAVSGMMWGIYLTWGHPITIKTSNGAHKALGFTLLISMVLTPMLGYLHHVRYLKIGRATGVTLWHRRFGASSLASGWINVLLGLWIADQPALYFILGIGMMACSSSIIYFAPSWGARFTRAGGTLGEYGAVKGGGGSEQGLLQKEDHM</sequence>
<dbReference type="InterPro" id="IPR015920">
    <property type="entry name" value="Cellobiose_DH-like_cyt"/>
</dbReference>
<evidence type="ECO:0000313" key="10">
    <source>
        <dbReference type="EMBL" id="PVI03241.1"/>
    </source>
</evidence>
<evidence type="ECO:0000256" key="6">
    <source>
        <dbReference type="ARBA" id="ARBA00023136"/>
    </source>
</evidence>
<organism evidence="10 11">
    <name type="scientific">Periconia macrospinosa</name>
    <dbReference type="NCBI Taxonomy" id="97972"/>
    <lineage>
        <taxon>Eukaryota</taxon>
        <taxon>Fungi</taxon>
        <taxon>Dikarya</taxon>
        <taxon>Ascomycota</taxon>
        <taxon>Pezizomycotina</taxon>
        <taxon>Dothideomycetes</taxon>
        <taxon>Pleosporomycetidae</taxon>
        <taxon>Pleosporales</taxon>
        <taxon>Massarineae</taxon>
        <taxon>Periconiaceae</taxon>
        <taxon>Periconia</taxon>
    </lineage>
</organism>
<feature type="transmembrane region" description="Helical" evidence="7">
    <location>
        <begin position="229"/>
        <end position="251"/>
    </location>
</feature>
<protein>
    <submittedName>
        <fullName evidence="10">CBD9-like protein</fullName>
    </submittedName>
</protein>
<dbReference type="OrthoDB" id="19261at2759"/>
<dbReference type="Proteomes" id="UP000244855">
    <property type="component" value="Unassembled WGS sequence"/>
</dbReference>
<dbReference type="InterPro" id="IPR006593">
    <property type="entry name" value="Cyt_b561/ferric_Rdtase_TM"/>
</dbReference>
<comment type="subcellular location">
    <subcellularLocation>
        <location evidence="1">Membrane</location>
    </subcellularLocation>
</comment>
<dbReference type="GO" id="GO:0016020">
    <property type="term" value="C:membrane"/>
    <property type="evidence" value="ECO:0007669"/>
    <property type="project" value="UniProtKB-SubCell"/>
</dbReference>
<gene>
    <name evidence="10" type="ORF">DM02DRAFT_698097</name>
</gene>
<dbReference type="STRING" id="97972.A0A2V1DYH5"/>
<dbReference type="SUPFAM" id="SSF49344">
    <property type="entry name" value="CBD9-like"/>
    <property type="match status" value="1"/>
</dbReference>
<proteinExistence type="predicted"/>
<evidence type="ECO:0000259" key="9">
    <source>
        <dbReference type="SMART" id="SM00665"/>
    </source>
</evidence>
<evidence type="ECO:0000256" key="8">
    <source>
        <dbReference type="SAM" id="SignalP"/>
    </source>
</evidence>
<dbReference type="SMART" id="SM00665">
    <property type="entry name" value="B561"/>
    <property type="match status" value="1"/>
</dbReference>
<dbReference type="Gene3D" id="2.60.40.1210">
    <property type="entry name" value="Cellobiose dehydrogenase, cytochrome domain"/>
    <property type="match status" value="1"/>
</dbReference>
<accession>A0A2V1DYH5</accession>
<evidence type="ECO:0000256" key="3">
    <source>
        <dbReference type="ARBA" id="ARBA00022692"/>
    </source>
</evidence>
<evidence type="ECO:0000256" key="7">
    <source>
        <dbReference type="SAM" id="Phobius"/>
    </source>
</evidence>
<dbReference type="EMBL" id="KZ805333">
    <property type="protein sequence ID" value="PVI03241.1"/>
    <property type="molecule type" value="Genomic_DNA"/>
</dbReference>
<feature type="transmembrane region" description="Helical" evidence="7">
    <location>
        <begin position="363"/>
        <end position="382"/>
    </location>
</feature>
<dbReference type="Pfam" id="PF16010">
    <property type="entry name" value="CDH-cyt"/>
    <property type="match status" value="1"/>
</dbReference>
<reference evidence="10 11" key="1">
    <citation type="journal article" date="2018" name="Sci. Rep.">
        <title>Comparative genomics provides insights into the lifestyle and reveals functional heterogeneity of dark septate endophytic fungi.</title>
        <authorList>
            <person name="Knapp D.G."/>
            <person name="Nemeth J.B."/>
            <person name="Barry K."/>
            <person name="Hainaut M."/>
            <person name="Henrissat B."/>
            <person name="Johnson J."/>
            <person name="Kuo A."/>
            <person name="Lim J.H.P."/>
            <person name="Lipzen A."/>
            <person name="Nolan M."/>
            <person name="Ohm R.A."/>
            <person name="Tamas L."/>
            <person name="Grigoriev I.V."/>
            <person name="Spatafora J.W."/>
            <person name="Nagy L.G."/>
            <person name="Kovacs G.M."/>
        </authorList>
    </citation>
    <scope>NUCLEOTIDE SEQUENCE [LARGE SCALE GENOMIC DNA]</scope>
    <source>
        <strain evidence="10 11">DSE2036</strain>
    </source>
</reference>
<evidence type="ECO:0000256" key="2">
    <source>
        <dbReference type="ARBA" id="ARBA00022448"/>
    </source>
</evidence>
<evidence type="ECO:0000256" key="1">
    <source>
        <dbReference type="ARBA" id="ARBA00004370"/>
    </source>
</evidence>
<evidence type="ECO:0000313" key="11">
    <source>
        <dbReference type="Proteomes" id="UP000244855"/>
    </source>
</evidence>
<evidence type="ECO:0000256" key="5">
    <source>
        <dbReference type="ARBA" id="ARBA00022989"/>
    </source>
</evidence>
<name>A0A2V1DYH5_9PLEO</name>
<feature type="domain" description="Cytochrome b561" evidence="9">
    <location>
        <begin position="231"/>
        <end position="355"/>
    </location>
</feature>
<keyword evidence="6 7" id="KW-0472">Membrane</keyword>
<keyword evidence="5 7" id="KW-1133">Transmembrane helix</keyword>
<keyword evidence="3 7" id="KW-0812">Transmembrane</keyword>
<feature type="signal peptide" evidence="8">
    <location>
        <begin position="1"/>
        <end position="27"/>
    </location>
</feature>
<keyword evidence="8" id="KW-0732">Signal</keyword>
<keyword evidence="2" id="KW-0813">Transport</keyword>
<dbReference type="PANTHER" id="PTHR47797">
    <property type="entry name" value="DEHYDROGENASE, PUTATIVE (AFU_ORTHOLOGUE AFUA_8G05805)-RELATED"/>
    <property type="match status" value="1"/>
</dbReference>
<dbReference type="CDD" id="cd09630">
    <property type="entry name" value="CDH_like_cytochrome"/>
    <property type="match status" value="1"/>
</dbReference>
<feature type="transmembrane region" description="Helical" evidence="7">
    <location>
        <begin position="339"/>
        <end position="357"/>
    </location>
</feature>
<dbReference type="AlphaFoldDB" id="A0A2V1DYH5"/>
<feature type="transmembrane region" description="Helical" evidence="7">
    <location>
        <begin position="297"/>
        <end position="318"/>
    </location>
</feature>
<keyword evidence="11" id="KW-1185">Reference proteome</keyword>
<dbReference type="CDD" id="cd08760">
    <property type="entry name" value="Cyt_b561_FRRS1_like"/>
    <property type="match status" value="1"/>
</dbReference>
<feature type="chain" id="PRO_5016004223" evidence="8">
    <location>
        <begin position="28"/>
        <end position="419"/>
    </location>
</feature>
<dbReference type="Gene3D" id="1.20.120.1770">
    <property type="match status" value="1"/>
</dbReference>